<feature type="compositionally biased region" description="Basic and acidic residues" evidence="10">
    <location>
        <begin position="29"/>
        <end position="46"/>
    </location>
</feature>
<dbReference type="InterPro" id="IPR013763">
    <property type="entry name" value="Cyclin-like_dom"/>
</dbReference>
<dbReference type="GO" id="GO:0008270">
    <property type="term" value="F:zinc ion binding"/>
    <property type="evidence" value="ECO:0007669"/>
    <property type="project" value="UniProtKB-KW"/>
</dbReference>
<reference evidence="12" key="1">
    <citation type="journal article" date="2021" name="Nat. Commun.">
        <title>Genetic determinants of endophytism in the Arabidopsis root mycobiome.</title>
        <authorList>
            <person name="Mesny F."/>
            <person name="Miyauchi S."/>
            <person name="Thiergart T."/>
            <person name="Pickel B."/>
            <person name="Atanasova L."/>
            <person name="Karlsson M."/>
            <person name="Huettel B."/>
            <person name="Barry K.W."/>
            <person name="Haridas S."/>
            <person name="Chen C."/>
            <person name="Bauer D."/>
            <person name="Andreopoulos W."/>
            <person name="Pangilinan J."/>
            <person name="LaButti K."/>
            <person name="Riley R."/>
            <person name="Lipzen A."/>
            <person name="Clum A."/>
            <person name="Drula E."/>
            <person name="Henrissat B."/>
            <person name="Kohler A."/>
            <person name="Grigoriev I.V."/>
            <person name="Martin F.M."/>
            <person name="Hacquard S."/>
        </authorList>
    </citation>
    <scope>NUCLEOTIDE SEQUENCE</scope>
    <source>
        <strain evidence="12">MPI-CAGE-AT-0016</strain>
    </source>
</reference>
<dbReference type="InterPro" id="IPR011665">
    <property type="entry name" value="BRF1_TBP-bd_dom"/>
</dbReference>
<dbReference type="InterPro" id="IPR036915">
    <property type="entry name" value="Cyclin-like_sf"/>
</dbReference>
<dbReference type="GO" id="GO:0005634">
    <property type="term" value="C:nucleus"/>
    <property type="evidence" value="ECO:0007669"/>
    <property type="project" value="UniProtKB-SubCell"/>
</dbReference>
<evidence type="ECO:0000313" key="13">
    <source>
        <dbReference type="Proteomes" id="UP000813385"/>
    </source>
</evidence>
<keyword evidence="13" id="KW-1185">Reference proteome</keyword>
<dbReference type="GO" id="GO:0001006">
    <property type="term" value="F:RNA polymerase III type 3 promoter sequence-specific DNA binding"/>
    <property type="evidence" value="ECO:0007669"/>
    <property type="project" value="TreeGrafter"/>
</dbReference>
<dbReference type="OrthoDB" id="511529at2759"/>
<keyword evidence="7" id="KW-0010">Activator</keyword>
<evidence type="ECO:0000256" key="4">
    <source>
        <dbReference type="ARBA" id="ARBA00022771"/>
    </source>
</evidence>
<keyword evidence="4" id="KW-0863">Zinc-finger</keyword>
<feature type="compositionally biased region" description="Acidic residues" evidence="10">
    <location>
        <begin position="714"/>
        <end position="740"/>
    </location>
</feature>
<dbReference type="InterPro" id="IPR013150">
    <property type="entry name" value="TFIIB_cyclin"/>
</dbReference>
<feature type="compositionally biased region" description="Acidic residues" evidence="10">
    <location>
        <begin position="499"/>
        <end position="508"/>
    </location>
</feature>
<evidence type="ECO:0000256" key="1">
    <source>
        <dbReference type="ARBA" id="ARBA00004123"/>
    </source>
</evidence>
<sequence length="748" mass="83186">MPPIQPRKGIVRPRPSGLRNREQQILQETQERDREKRAAQEAEAAARRPRAPTTARPSGPRCPNKNCPNPKVVDGTCQTCGRVADDSNIVAEIQFGESSSGAAVVHGSYIGADQGGTRSLGPGFRRGGGSDQREKTLADARMTIQGIVAGLSLNKSSAPDQNVIDMSLQTFKLAAGLNFTQGRNLSVVCAVCVYTAFRTQTDDPNEKPKVMLLDLADLVKVNVFKLGRAYKRLIERVHLPHVNAIFPEDIIFRFACKLEFGAETEKVAEDAIRLIKSMRKDWIIIGRRPSGICGACLLMAARMNNFRRTVREVVYVVKVTSHTIQERMKEFNETAASKMSVDDFLSPDFVESAVTSHDPPAFYRNTEEFRQKLEQQRRNKKKRKRAEGDDGSPDTNDDSSIAESPRPKRQQPIPGGPDLSSVPDLSQLYRRDDEGYLIPPVPPRVTDTTDPALQTAADADFEDLVKQFGDKADAGPGQPATAGDGRGRGRKNQPRLDIDQEWEGDEEDIEEDISEIMNDPETLEHAKAYANAEQRARLHAQWALQNEPSKGVSMDPTVGEDEFADDPEVANALLTPEEAKLKELLWVNENKDWLRLQQERIFQQKMLGDKPKRPRKARKPKLGEGQTSPASTPIEAAQNVMKYHGMSKRLNYDAISKVFNRDGGASGTTSGQTSKANSVLGDAFREAEVEEVEEEEEEEEEEEGGADGEGYTDYLDEYDEFGIDDVEEEYDNGGDEDYTDDVGRDVDR</sequence>
<comment type="similarity">
    <text evidence="2">Belongs to the TFIIB family.</text>
</comment>
<keyword evidence="5" id="KW-0862">Zinc</keyword>
<keyword evidence="12" id="KW-0648">Protein biosynthesis</keyword>
<dbReference type="Proteomes" id="UP000813385">
    <property type="component" value="Unassembled WGS sequence"/>
</dbReference>
<feature type="domain" description="Cyclin-like" evidence="11">
    <location>
        <begin position="249"/>
        <end position="333"/>
    </location>
</feature>
<organism evidence="12 13">
    <name type="scientific">Plectosphaerella cucumerina</name>
    <dbReference type="NCBI Taxonomy" id="40658"/>
    <lineage>
        <taxon>Eukaryota</taxon>
        <taxon>Fungi</taxon>
        <taxon>Dikarya</taxon>
        <taxon>Ascomycota</taxon>
        <taxon>Pezizomycotina</taxon>
        <taxon>Sordariomycetes</taxon>
        <taxon>Hypocreomycetidae</taxon>
        <taxon>Glomerellales</taxon>
        <taxon>Plectosphaerellaceae</taxon>
        <taxon>Plectosphaerella</taxon>
    </lineage>
</organism>
<proteinExistence type="inferred from homology"/>
<keyword evidence="8" id="KW-0804">Transcription</keyword>
<dbReference type="GO" id="GO:0097550">
    <property type="term" value="C:transcription preinitiation complex"/>
    <property type="evidence" value="ECO:0007669"/>
    <property type="project" value="TreeGrafter"/>
</dbReference>
<gene>
    <name evidence="12" type="ORF">B0T11DRAFT_276691</name>
</gene>
<feature type="compositionally biased region" description="Low complexity" evidence="10">
    <location>
        <begin position="51"/>
        <end position="68"/>
    </location>
</feature>
<dbReference type="GO" id="GO:0000126">
    <property type="term" value="C:transcription factor TFIIIB complex"/>
    <property type="evidence" value="ECO:0007669"/>
    <property type="project" value="TreeGrafter"/>
</dbReference>
<dbReference type="GO" id="GO:0017025">
    <property type="term" value="F:TBP-class protein binding"/>
    <property type="evidence" value="ECO:0007669"/>
    <property type="project" value="InterPro"/>
</dbReference>
<dbReference type="SMART" id="SM00385">
    <property type="entry name" value="CYCLIN"/>
    <property type="match status" value="2"/>
</dbReference>
<keyword evidence="3" id="KW-0479">Metal-binding</keyword>
<dbReference type="PANTHER" id="PTHR11618">
    <property type="entry name" value="TRANSCRIPTION INITIATION FACTOR IIB-RELATED"/>
    <property type="match status" value="1"/>
</dbReference>
<feature type="region of interest" description="Disordered" evidence="10">
    <location>
        <begin position="356"/>
        <end position="508"/>
    </location>
</feature>
<accession>A0A8K0TPC0</accession>
<dbReference type="Pfam" id="PF00382">
    <property type="entry name" value="TFIIB"/>
    <property type="match status" value="2"/>
</dbReference>
<feature type="domain" description="Cyclin-like" evidence="11">
    <location>
        <begin position="142"/>
        <end position="235"/>
    </location>
</feature>
<feature type="region of interest" description="Disordered" evidence="10">
    <location>
        <begin position="659"/>
        <end position="748"/>
    </location>
</feature>
<evidence type="ECO:0000256" key="6">
    <source>
        <dbReference type="ARBA" id="ARBA00023015"/>
    </source>
</evidence>
<dbReference type="Pfam" id="PF07741">
    <property type="entry name" value="BRF1"/>
    <property type="match status" value="1"/>
</dbReference>
<evidence type="ECO:0000313" key="12">
    <source>
        <dbReference type="EMBL" id="KAH7368252.1"/>
    </source>
</evidence>
<feature type="compositionally biased region" description="Basic and acidic residues" evidence="10">
    <location>
        <begin position="365"/>
        <end position="377"/>
    </location>
</feature>
<feature type="compositionally biased region" description="Basic and acidic residues" evidence="10">
    <location>
        <begin position="463"/>
        <end position="473"/>
    </location>
</feature>
<evidence type="ECO:0000256" key="5">
    <source>
        <dbReference type="ARBA" id="ARBA00022833"/>
    </source>
</evidence>
<evidence type="ECO:0000259" key="11">
    <source>
        <dbReference type="SMART" id="SM00385"/>
    </source>
</evidence>
<dbReference type="SUPFAM" id="SSF47954">
    <property type="entry name" value="Cyclin-like"/>
    <property type="match status" value="2"/>
</dbReference>
<comment type="caution">
    <text evidence="12">The sequence shown here is derived from an EMBL/GenBank/DDBJ whole genome shotgun (WGS) entry which is preliminary data.</text>
</comment>
<feature type="compositionally biased region" description="Acidic residues" evidence="10">
    <location>
        <begin position="688"/>
        <end position="706"/>
    </location>
</feature>
<dbReference type="Gene3D" id="1.20.5.650">
    <property type="entry name" value="Single helix bin"/>
    <property type="match status" value="1"/>
</dbReference>
<protein>
    <submittedName>
        <fullName evidence="12">RNA polymerase III transcription initiation factor B complex component</fullName>
    </submittedName>
</protein>
<dbReference type="GO" id="GO:0070897">
    <property type="term" value="P:transcription preinitiation complex assembly"/>
    <property type="evidence" value="ECO:0007669"/>
    <property type="project" value="InterPro"/>
</dbReference>
<comment type="subcellular location">
    <subcellularLocation>
        <location evidence="1">Nucleus</location>
    </subcellularLocation>
</comment>
<evidence type="ECO:0000256" key="7">
    <source>
        <dbReference type="ARBA" id="ARBA00023159"/>
    </source>
</evidence>
<feature type="region of interest" description="Disordered" evidence="10">
    <location>
        <begin position="1"/>
        <end position="68"/>
    </location>
</feature>
<evidence type="ECO:0000256" key="9">
    <source>
        <dbReference type="ARBA" id="ARBA00023242"/>
    </source>
</evidence>
<dbReference type="InterPro" id="IPR000812">
    <property type="entry name" value="TFIIB"/>
</dbReference>
<keyword evidence="6" id="KW-0805">Transcription regulation</keyword>
<dbReference type="PANTHER" id="PTHR11618:SF4">
    <property type="entry name" value="TRANSCRIPTION FACTOR IIIB 90 KDA SUBUNIT"/>
    <property type="match status" value="1"/>
</dbReference>
<evidence type="ECO:0000256" key="8">
    <source>
        <dbReference type="ARBA" id="ARBA00023163"/>
    </source>
</evidence>
<feature type="region of interest" description="Disordered" evidence="10">
    <location>
        <begin position="603"/>
        <end position="636"/>
    </location>
</feature>
<keyword evidence="12" id="KW-0396">Initiation factor</keyword>
<dbReference type="GO" id="GO:0000995">
    <property type="term" value="F:RNA polymerase III general transcription initiation factor activity"/>
    <property type="evidence" value="ECO:0007669"/>
    <property type="project" value="TreeGrafter"/>
</dbReference>
<dbReference type="GO" id="GO:0003743">
    <property type="term" value="F:translation initiation factor activity"/>
    <property type="evidence" value="ECO:0007669"/>
    <property type="project" value="UniProtKB-KW"/>
</dbReference>
<dbReference type="CDD" id="cd20554">
    <property type="entry name" value="CYCLIN_TFIIIB90_rpt2"/>
    <property type="match status" value="1"/>
</dbReference>
<name>A0A8K0TPC0_9PEZI</name>
<evidence type="ECO:0000256" key="3">
    <source>
        <dbReference type="ARBA" id="ARBA00022723"/>
    </source>
</evidence>
<evidence type="ECO:0000256" key="2">
    <source>
        <dbReference type="ARBA" id="ARBA00010857"/>
    </source>
</evidence>
<dbReference type="FunFam" id="1.10.472.10:FF:000002">
    <property type="entry name" value="Transcription factor IIIB 90 kDa subunit"/>
    <property type="match status" value="1"/>
</dbReference>
<dbReference type="Gene3D" id="1.10.472.10">
    <property type="entry name" value="Cyclin-like"/>
    <property type="match status" value="2"/>
</dbReference>
<keyword evidence="9" id="KW-0539">Nucleus</keyword>
<dbReference type="EMBL" id="JAGPXD010000002">
    <property type="protein sequence ID" value="KAH7368252.1"/>
    <property type="molecule type" value="Genomic_DNA"/>
</dbReference>
<evidence type="ECO:0000256" key="10">
    <source>
        <dbReference type="SAM" id="MobiDB-lite"/>
    </source>
</evidence>
<dbReference type="AlphaFoldDB" id="A0A8K0TPC0"/>